<evidence type="ECO:0000313" key="2">
    <source>
        <dbReference type="EMBL" id="MBW82359.1"/>
    </source>
</evidence>
<dbReference type="EMBL" id="GGEC01001876">
    <property type="protein sequence ID" value="MBW82359.1"/>
    <property type="molecule type" value="Transcribed_RNA"/>
</dbReference>
<accession>A0A2P2IM88</accession>
<dbReference type="AlphaFoldDB" id="A0A2P2IM88"/>
<protein>
    <submittedName>
        <fullName evidence="2">Uncharacterized protein</fullName>
    </submittedName>
</protein>
<feature type="compositionally biased region" description="Basic and acidic residues" evidence="1">
    <location>
        <begin position="41"/>
        <end position="57"/>
    </location>
</feature>
<sequence length="57" mass="6964">MSTELFFHLLICTREHRGNQNRNQAHQDQRTRPVMRARRRQCSENEKEETQGTRKPR</sequence>
<reference evidence="2" key="1">
    <citation type="submission" date="2018-02" db="EMBL/GenBank/DDBJ databases">
        <title>Rhizophora mucronata_Transcriptome.</title>
        <authorList>
            <person name="Meera S.P."/>
            <person name="Sreeshan A."/>
            <person name="Augustine A."/>
        </authorList>
    </citation>
    <scope>NUCLEOTIDE SEQUENCE</scope>
    <source>
        <tissue evidence="2">Leaf</tissue>
    </source>
</reference>
<evidence type="ECO:0000256" key="1">
    <source>
        <dbReference type="SAM" id="MobiDB-lite"/>
    </source>
</evidence>
<name>A0A2P2IM88_RHIMU</name>
<organism evidence="2">
    <name type="scientific">Rhizophora mucronata</name>
    <name type="common">Asiatic mangrove</name>
    <dbReference type="NCBI Taxonomy" id="61149"/>
    <lineage>
        <taxon>Eukaryota</taxon>
        <taxon>Viridiplantae</taxon>
        <taxon>Streptophyta</taxon>
        <taxon>Embryophyta</taxon>
        <taxon>Tracheophyta</taxon>
        <taxon>Spermatophyta</taxon>
        <taxon>Magnoliopsida</taxon>
        <taxon>eudicotyledons</taxon>
        <taxon>Gunneridae</taxon>
        <taxon>Pentapetalae</taxon>
        <taxon>rosids</taxon>
        <taxon>fabids</taxon>
        <taxon>Malpighiales</taxon>
        <taxon>Rhizophoraceae</taxon>
        <taxon>Rhizophora</taxon>
    </lineage>
</organism>
<feature type="region of interest" description="Disordered" evidence="1">
    <location>
        <begin position="14"/>
        <end position="57"/>
    </location>
</feature>
<proteinExistence type="predicted"/>